<reference evidence="1 2" key="1">
    <citation type="submission" date="2016-12" db="EMBL/GenBank/DDBJ databases">
        <authorList>
            <person name="Song W.-J."/>
            <person name="Kurnit D.M."/>
        </authorList>
    </citation>
    <scope>NUCLEOTIDE SEQUENCE [LARGE SCALE GENOMIC DNA]</scope>
    <source>
        <strain evidence="1 2">DSM 11393</strain>
    </source>
</reference>
<dbReference type="AlphaFoldDB" id="A0A1M7SGA6"/>
<dbReference type="OrthoDB" id="6689920at2"/>
<dbReference type="RefSeq" id="WP_072696587.1">
    <property type="nucleotide sequence ID" value="NZ_FRDI01000003.1"/>
</dbReference>
<organism evidence="1 2">
    <name type="scientific">Desulfovibrio litoralis DSM 11393</name>
    <dbReference type="NCBI Taxonomy" id="1121455"/>
    <lineage>
        <taxon>Bacteria</taxon>
        <taxon>Pseudomonadati</taxon>
        <taxon>Thermodesulfobacteriota</taxon>
        <taxon>Desulfovibrionia</taxon>
        <taxon>Desulfovibrionales</taxon>
        <taxon>Desulfovibrionaceae</taxon>
        <taxon>Desulfovibrio</taxon>
    </lineage>
</organism>
<gene>
    <name evidence="1" type="ORF">SAMN02745728_00912</name>
</gene>
<proteinExistence type="predicted"/>
<keyword evidence="2" id="KW-1185">Reference proteome</keyword>
<evidence type="ECO:0000313" key="1">
    <source>
        <dbReference type="EMBL" id="SHN57494.1"/>
    </source>
</evidence>
<name>A0A1M7SGA6_9BACT</name>
<dbReference type="STRING" id="1121455.SAMN02745728_00912"/>
<dbReference type="PROSITE" id="PS51257">
    <property type="entry name" value="PROKAR_LIPOPROTEIN"/>
    <property type="match status" value="1"/>
</dbReference>
<dbReference type="Proteomes" id="UP000186469">
    <property type="component" value="Unassembled WGS sequence"/>
</dbReference>
<accession>A0A1M7SGA6</accession>
<evidence type="ECO:0000313" key="2">
    <source>
        <dbReference type="Proteomes" id="UP000186469"/>
    </source>
</evidence>
<evidence type="ECO:0008006" key="3">
    <source>
        <dbReference type="Google" id="ProtNLM"/>
    </source>
</evidence>
<protein>
    <recommendedName>
        <fullName evidence="3">Lipoprotein</fullName>
    </recommendedName>
</protein>
<sequence>MKNVIMNNMQKIFIFVIIALPFLTACVNGLPQNWRLPTDKELKATWRDENKGKYAIVKGDFNSDKIVDEAKLLVRKDGMGFGLFAFVSQKDNYFKTYLLDEMQDHTLIQVFGIKDVASGVYKTACGKGYWDCQQGETPEIVIKNTAIDYFKTEGANSFFYWDNKENTFKRIWISD</sequence>
<dbReference type="EMBL" id="FRDI01000003">
    <property type="protein sequence ID" value="SHN57494.1"/>
    <property type="molecule type" value="Genomic_DNA"/>
</dbReference>